<gene>
    <name evidence="2" type="ORF">DEO72_LG2g2190</name>
</gene>
<organism evidence="2 3">
    <name type="scientific">Vigna unguiculata</name>
    <name type="common">Cowpea</name>
    <dbReference type="NCBI Taxonomy" id="3917"/>
    <lineage>
        <taxon>Eukaryota</taxon>
        <taxon>Viridiplantae</taxon>
        <taxon>Streptophyta</taxon>
        <taxon>Embryophyta</taxon>
        <taxon>Tracheophyta</taxon>
        <taxon>Spermatophyta</taxon>
        <taxon>Magnoliopsida</taxon>
        <taxon>eudicotyledons</taxon>
        <taxon>Gunneridae</taxon>
        <taxon>Pentapetalae</taxon>
        <taxon>rosids</taxon>
        <taxon>fabids</taxon>
        <taxon>Fabales</taxon>
        <taxon>Fabaceae</taxon>
        <taxon>Papilionoideae</taxon>
        <taxon>50 kb inversion clade</taxon>
        <taxon>NPAAA clade</taxon>
        <taxon>indigoferoid/millettioid clade</taxon>
        <taxon>Phaseoleae</taxon>
        <taxon>Vigna</taxon>
    </lineage>
</organism>
<evidence type="ECO:0000256" key="1">
    <source>
        <dbReference type="SAM" id="MobiDB-lite"/>
    </source>
</evidence>
<dbReference type="EMBL" id="CP039346">
    <property type="protein sequence ID" value="QCD81860.1"/>
    <property type="molecule type" value="Genomic_DNA"/>
</dbReference>
<keyword evidence="3" id="KW-1185">Reference proteome</keyword>
<evidence type="ECO:0000313" key="2">
    <source>
        <dbReference type="EMBL" id="QCD81860.1"/>
    </source>
</evidence>
<feature type="region of interest" description="Disordered" evidence="1">
    <location>
        <begin position="188"/>
        <end position="207"/>
    </location>
</feature>
<reference evidence="2 3" key="1">
    <citation type="submission" date="2019-04" db="EMBL/GenBank/DDBJ databases">
        <title>An improved genome assembly and genetic linkage map for asparagus bean, Vigna unguiculata ssp. sesquipedialis.</title>
        <authorList>
            <person name="Xia Q."/>
            <person name="Zhang R."/>
            <person name="Dong Y."/>
        </authorList>
    </citation>
    <scope>NUCLEOTIDE SEQUENCE [LARGE SCALE GENOMIC DNA]</scope>
    <source>
        <tissue evidence="2">Leaf</tissue>
    </source>
</reference>
<dbReference type="Proteomes" id="UP000501690">
    <property type="component" value="Linkage Group LG2"/>
</dbReference>
<protein>
    <submittedName>
        <fullName evidence="2">Uncharacterized protein</fullName>
    </submittedName>
</protein>
<proteinExistence type="predicted"/>
<feature type="region of interest" description="Disordered" evidence="1">
    <location>
        <begin position="1"/>
        <end position="59"/>
    </location>
</feature>
<dbReference type="PANTHER" id="PTHR38221:SF1">
    <property type="entry name" value="OVULE PROTEIN"/>
    <property type="match status" value="1"/>
</dbReference>
<name>A0A4D6KXZ2_VIGUN</name>
<accession>A0A4D6KXZ2</accession>
<feature type="region of interest" description="Disordered" evidence="1">
    <location>
        <begin position="126"/>
        <end position="146"/>
    </location>
</feature>
<evidence type="ECO:0000313" key="3">
    <source>
        <dbReference type="Proteomes" id="UP000501690"/>
    </source>
</evidence>
<dbReference type="AlphaFoldDB" id="A0A4D6KXZ2"/>
<dbReference type="PANTHER" id="PTHR38221">
    <property type="entry name" value="BNAA04G14260D PROTEIN"/>
    <property type="match status" value="1"/>
</dbReference>
<sequence length="262" mass="28063">MDDSRDHSPSLASAESPPHFNSIVMVSLSDSQDSVPQDVFHTPPEAATDGNDPYTVNHAADIDAGTQGSVDLCDGLGFVDLGKDSELGFSEVQLTREMGVGECSHGEPRDVVGEIRDGRFDEFAVSDREVSRSGEPPAKKSKLSEVDLGVDSSEGMGLVSEAEKASDCSAKILETVVGNVGLSESEKVVESESSDGAVEGSGTGKKSDVKRVKMNVVEVLRFLTEFSKEEEPNFDNMNLLEVAKACGMTFPRPRWRPEGFEG</sequence>